<dbReference type="InterPro" id="IPR027417">
    <property type="entry name" value="P-loop_NTPase"/>
</dbReference>
<dbReference type="Proteomes" id="UP001408789">
    <property type="component" value="Unassembled WGS sequence"/>
</dbReference>
<reference evidence="4 5" key="1">
    <citation type="submission" date="2024-04" db="EMBL/GenBank/DDBJ databases">
        <title>The reference genome of an endangered Asteraceae, Deinandra increscens subsp. villosa, native to the Central Coast of California.</title>
        <authorList>
            <person name="Guilliams M."/>
            <person name="Hasenstab-Lehman K."/>
            <person name="Meyer R."/>
            <person name="Mcevoy S."/>
        </authorList>
    </citation>
    <scope>NUCLEOTIDE SEQUENCE [LARGE SCALE GENOMIC DNA]</scope>
    <source>
        <tissue evidence="4">Leaf</tissue>
    </source>
</reference>
<evidence type="ECO:0000259" key="3">
    <source>
        <dbReference type="Pfam" id="PF00931"/>
    </source>
</evidence>
<dbReference type="PRINTS" id="PR00364">
    <property type="entry name" value="DISEASERSIST"/>
</dbReference>
<proteinExistence type="predicted"/>
<evidence type="ECO:0000313" key="4">
    <source>
        <dbReference type="EMBL" id="KAK9056294.1"/>
    </source>
</evidence>
<evidence type="ECO:0000256" key="1">
    <source>
        <dbReference type="ARBA" id="ARBA00022821"/>
    </source>
</evidence>
<name>A0AAP0GQ48_9ASTR</name>
<feature type="compositionally biased region" description="Basic and acidic residues" evidence="2">
    <location>
        <begin position="124"/>
        <end position="152"/>
    </location>
</feature>
<keyword evidence="1" id="KW-0611">Plant defense</keyword>
<dbReference type="GO" id="GO:0006952">
    <property type="term" value="P:defense response"/>
    <property type="evidence" value="ECO:0007669"/>
    <property type="project" value="UniProtKB-KW"/>
</dbReference>
<accession>A0AAP0GQ48</accession>
<dbReference type="InterPro" id="IPR002182">
    <property type="entry name" value="NB-ARC"/>
</dbReference>
<dbReference type="PANTHER" id="PTHR36766:SF40">
    <property type="entry name" value="DISEASE RESISTANCE PROTEIN RGA3"/>
    <property type="match status" value="1"/>
</dbReference>
<dbReference type="PANTHER" id="PTHR36766">
    <property type="entry name" value="PLANT BROAD-SPECTRUM MILDEW RESISTANCE PROTEIN RPW8"/>
    <property type="match status" value="1"/>
</dbReference>
<organism evidence="4 5">
    <name type="scientific">Deinandra increscens subsp. villosa</name>
    <dbReference type="NCBI Taxonomy" id="3103831"/>
    <lineage>
        <taxon>Eukaryota</taxon>
        <taxon>Viridiplantae</taxon>
        <taxon>Streptophyta</taxon>
        <taxon>Embryophyta</taxon>
        <taxon>Tracheophyta</taxon>
        <taxon>Spermatophyta</taxon>
        <taxon>Magnoliopsida</taxon>
        <taxon>eudicotyledons</taxon>
        <taxon>Gunneridae</taxon>
        <taxon>Pentapetalae</taxon>
        <taxon>asterids</taxon>
        <taxon>campanulids</taxon>
        <taxon>Asterales</taxon>
        <taxon>Asteraceae</taxon>
        <taxon>Asteroideae</taxon>
        <taxon>Heliantheae alliance</taxon>
        <taxon>Madieae</taxon>
        <taxon>Madiinae</taxon>
        <taxon>Deinandra</taxon>
    </lineage>
</organism>
<dbReference type="Pfam" id="PF00931">
    <property type="entry name" value="NB-ARC"/>
    <property type="match status" value="1"/>
</dbReference>
<dbReference type="SUPFAM" id="SSF52540">
    <property type="entry name" value="P-loop containing nucleoside triphosphate hydrolases"/>
    <property type="match status" value="1"/>
</dbReference>
<keyword evidence="5" id="KW-1185">Reference proteome</keyword>
<protein>
    <recommendedName>
        <fullName evidence="3">NB-ARC domain-containing protein</fullName>
    </recommendedName>
</protein>
<dbReference type="Gene3D" id="3.40.50.300">
    <property type="entry name" value="P-loop containing nucleotide triphosphate hydrolases"/>
    <property type="match status" value="1"/>
</dbReference>
<evidence type="ECO:0000313" key="5">
    <source>
        <dbReference type="Proteomes" id="UP001408789"/>
    </source>
</evidence>
<comment type="caution">
    <text evidence="4">The sequence shown here is derived from an EMBL/GenBank/DDBJ whole genome shotgun (WGS) entry which is preliminary data.</text>
</comment>
<sequence>MVHEDEDDHDIKIYLAEKIRGAIKRLDDQPQNLVTKLYPSFKSDFEEALKEIQEGKPIKPNVKVDLSSSARRNNLYSLNNLVAECQLTMNLSSLSVKEVYEAFDNIKKSLKKLRKEVGGGDPDSSSRGEPSSRGDREGSLSHHQEPDHDVFEINKGPVHRWSSRHPPKKVHGLDHMTRALERELVMRRVDAPFKAFGVVGAAGIGKTTLCQSVFGLESVRKQFCPRIWVCLSKQSRDREDYREEIVVRILKCLGIEDEIIENAVNDDKNGLKRLILLLRLQLTGKRYLIVLDDAWNDDENDVKFFLHLNQKERLDEKWGGELAYGLPKGSGGTVISSSTSEALLKLMLGEDVSLQYLKPQTEEVICEIFKDTLIGYDGDKRELPQDLEDLKGELLKKCDGIPLAAKLLAEIARERLRRGDYGPEDGRQKGGKK</sequence>
<dbReference type="GO" id="GO:0043531">
    <property type="term" value="F:ADP binding"/>
    <property type="evidence" value="ECO:0007669"/>
    <property type="project" value="InterPro"/>
</dbReference>
<feature type="domain" description="NB-ARC" evidence="3">
    <location>
        <begin position="179"/>
        <end position="299"/>
    </location>
</feature>
<gene>
    <name evidence="4" type="ORF">SSX86_027384</name>
</gene>
<dbReference type="AlphaFoldDB" id="A0AAP0GQ48"/>
<evidence type="ECO:0000256" key="2">
    <source>
        <dbReference type="SAM" id="MobiDB-lite"/>
    </source>
</evidence>
<dbReference type="EMBL" id="JBCNJP010000025">
    <property type="protein sequence ID" value="KAK9056294.1"/>
    <property type="molecule type" value="Genomic_DNA"/>
</dbReference>
<feature type="region of interest" description="Disordered" evidence="2">
    <location>
        <begin position="113"/>
        <end position="153"/>
    </location>
</feature>